<keyword evidence="1" id="KW-0808">Transferase</keyword>
<gene>
    <name evidence="6" type="ORF">MAMT_01429</name>
</gene>
<evidence type="ECO:0000256" key="3">
    <source>
        <dbReference type="ARBA" id="ARBA00022705"/>
    </source>
</evidence>
<dbReference type="Proteomes" id="UP000334923">
    <property type="component" value="Unassembled WGS sequence"/>
</dbReference>
<dbReference type="InterPro" id="IPR005790">
    <property type="entry name" value="DNA_polIII_delta"/>
</dbReference>
<dbReference type="GO" id="GO:0006261">
    <property type="term" value="P:DNA-templated DNA replication"/>
    <property type="evidence" value="ECO:0007669"/>
    <property type="project" value="TreeGrafter"/>
</dbReference>
<dbReference type="EMBL" id="CABFVA020000075">
    <property type="protein sequence ID" value="VVM06842.1"/>
    <property type="molecule type" value="Genomic_DNA"/>
</dbReference>
<keyword evidence="4" id="KW-0239">DNA-directed DNA polymerase</keyword>
<dbReference type="GO" id="GO:0003677">
    <property type="term" value="F:DNA binding"/>
    <property type="evidence" value="ECO:0007669"/>
    <property type="project" value="InterPro"/>
</dbReference>
<organism evidence="6 7">
    <name type="scientific">Methylacidimicrobium tartarophylax</name>
    <dbReference type="NCBI Taxonomy" id="1041768"/>
    <lineage>
        <taxon>Bacteria</taxon>
        <taxon>Pseudomonadati</taxon>
        <taxon>Verrucomicrobiota</taxon>
        <taxon>Methylacidimicrobium</taxon>
    </lineage>
</organism>
<sequence>MTSLAGKSKAIHFFGGEDEYEAKRATRLFLEQEGLRDDPSFESVPGDGLNIAEAAEQIDRLREALQSGSLFSLRKVVLWKDVHCLGTKGVGRDEKLSAALTNLLEVLRGLRPEEVVLVIQAGAVDERRQFLRGLRQIASVRLFVPLSADRNEDRVLGEVAERMRARNVSPTTELCERLLAASGGDRQRLDSQIEKLALYQSDGLPVALDELGLLLGDGSEAVVWDFCDAVVEGNASAAWSELRNLLRKGESEVRILLALVQKVRLAALGLLLWEKGWVRLSGSGRFVKADVAPEGQIYFPKKKSGAPVSAWQLGMTIAAAKKRTARFWVNALLALSDANRQMLRGGEKQIGLELALLPLFQEKVDR</sequence>
<name>A0A5E6MBA2_9BACT</name>
<dbReference type="Gene3D" id="1.20.272.10">
    <property type="match status" value="1"/>
</dbReference>
<keyword evidence="2" id="KW-0548">Nucleotidyltransferase</keyword>
<evidence type="ECO:0000259" key="5">
    <source>
        <dbReference type="Pfam" id="PF06144"/>
    </source>
</evidence>
<accession>A0A5E6MBA2</accession>
<dbReference type="SUPFAM" id="SSF52540">
    <property type="entry name" value="P-loop containing nucleoside triphosphate hydrolases"/>
    <property type="match status" value="1"/>
</dbReference>
<keyword evidence="7" id="KW-1185">Reference proteome</keyword>
<dbReference type="Gene3D" id="3.40.50.300">
    <property type="entry name" value="P-loop containing nucleotide triphosphate hydrolases"/>
    <property type="match status" value="1"/>
</dbReference>
<keyword evidence="3" id="KW-0235">DNA replication</keyword>
<evidence type="ECO:0000256" key="2">
    <source>
        <dbReference type="ARBA" id="ARBA00022695"/>
    </source>
</evidence>
<proteinExistence type="predicted"/>
<feature type="domain" description="DNA polymerase III delta N-terminal" evidence="5">
    <location>
        <begin position="56"/>
        <end position="139"/>
    </location>
</feature>
<dbReference type="Pfam" id="PF06144">
    <property type="entry name" value="DNA_pol3_delta"/>
    <property type="match status" value="1"/>
</dbReference>
<evidence type="ECO:0000313" key="6">
    <source>
        <dbReference type="EMBL" id="VVM06842.1"/>
    </source>
</evidence>
<dbReference type="OrthoDB" id="9769666at2"/>
<dbReference type="GO" id="GO:0009360">
    <property type="term" value="C:DNA polymerase III complex"/>
    <property type="evidence" value="ECO:0007669"/>
    <property type="project" value="InterPro"/>
</dbReference>
<dbReference type="NCBIfam" id="TIGR01128">
    <property type="entry name" value="holA"/>
    <property type="match status" value="1"/>
</dbReference>
<dbReference type="PANTHER" id="PTHR34388">
    <property type="entry name" value="DNA POLYMERASE III SUBUNIT DELTA"/>
    <property type="match status" value="1"/>
</dbReference>
<dbReference type="GO" id="GO:0003887">
    <property type="term" value="F:DNA-directed DNA polymerase activity"/>
    <property type="evidence" value="ECO:0007669"/>
    <property type="project" value="UniProtKB-KW"/>
</dbReference>
<dbReference type="RefSeq" id="WP_142660273.1">
    <property type="nucleotide sequence ID" value="NZ_CABFVA020000075.1"/>
</dbReference>
<evidence type="ECO:0000256" key="1">
    <source>
        <dbReference type="ARBA" id="ARBA00022679"/>
    </source>
</evidence>
<dbReference type="AlphaFoldDB" id="A0A5E6MBA2"/>
<dbReference type="InterPro" id="IPR010372">
    <property type="entry name" value="DNA_pol3_delta_N"/>
</dbReference>
<dbReference type="InterPro" id="IPR027417">
    <property type="entry name" value="P-loop_NTPase"/>
</dbReference>
<evidence type="ECO:0000313" key="7">
    <source>
        <dbReference type="Proteomes" id="UP000334923"/>
    </source>
</evidence>
<protein>
    <recommendedName>
        <fullName evidence="5">DNA polymerase III delta N-terminal domain-containing protein</fullName>
    </recommendedName>
</protein>
<reference evidence="6 7" key="1">
    <citation type="submission" date="2019-09" db="EMBL/GenBank/DDBJ databases">
        <authorList>
            <person name="Cremers G."/>
        </authorList>
    </citation>
    <scope>NUCLEOTIDE SEQUENCE [LARGE SCALE GENOMIC DNA]</scope>
    <source>
        <strain evidence="6">4A</strain>
    </source>
</reference>
<dbReference type="PANTHER" id="PTHR34388:SF1">
    <property type="entry name" value="DNA POLYMERASE III SUBUNIT DELTA"/>
    <property type="match status" value="1"/>
</dbReference>
<evidence type="ECO:0000256" key="4">
    <source>
        <dbReference type="ARBA" id="ARBA00022932"/>
    </source>
</evidence>